<keyword evidence="5" id="KW-1185">Reference proteome</keyword>
<dbReference type="InterPro" id="IPR050272">
    <property type="entry name" value="Isochorismatase-like_hydrls"/>
</dbReference>
<reference evidence="4" key="1">
    <citation type="submission" date="2021-02" db="EMBL/GenBank/DDBJ databases">
        <title>Genome sequence Cadophora malorum strain M34.</title>
        <authorList>
            <person name="Stefanovic E."/>
            <person name="Vu D."/>
            <person name="Scully C."/>
            <person name="Dijksterhuis J."/>
            <person name="Roader J."/>
            <person name="Houbraken J."/>
        </authorList>
    </citation>
    <scope>NUCLEOTIDE SEQUENCE</scope>
    <source>
        <strain evidence="4">M34</strain>
    </source>
</reference>
<name>A0A8H7W2W0_9HELO</name>
<comment type="caution">
    <text evidence="4">The sequence shown here is derived from an EMBL/GenBank/DDBJ whole genome shotgun (WGS) entry which is preliminary data.</text>
</comment>
<evidence type="ECO:0000256" key="1">
    <source>
        <dbReference type="ARBA" id="ARBA00006336"/>
    </source>
</evidence>
<protein>
    <recommendedName>
        <fullName evidence="3">Isochorismatase-like domain-containing protein</fullName>
    </recommendedName>
</protein>
<accession>A0A8H7W2W0</accession>
<dbReference type="PANTHER" id="PTHR43540">
    <property type="entry name" value="PEROXYUREIDOACRYLATE/UREIDOACRYLATE AMIDOHYDROLASE-RELATED"/>
    <property type="match status" value="1"/>
</dbReference>
<dbReference type="Gene3D" id="3.40.50.850">
    <property type="entry name" value="Isochorismatase-like"/>
    <property type="match status" value="1"/>
</dbReference>
<feature type="domain" description="Isochorismatase-like" evidence="3">
    <location>
        <begin position="18"/>
        <end position="215"/>
    </location>
</feature>
<dbReference type="OrthoDB" id="167809at2759"/>
<dbReference type="EMBL" id="JAFJYH010000209">
    <property type="protein sequence ID" value="KAG4415751.1"/>
    <property type="molecule type" value="Genomic_DNA"/>
</dbReference>
<dbReference type="GO" id="GO:0016787">
    <property type="term" value="F:hydrolase activity"/>
    <property type="evidence" value="ECO:0007669"/>
    <property type="project" value="UniProtKB-KW"/>
</dbReference>
<dbReference type="Pfam" id="PF00857">
    <property type="entry name" value="Isochorismatase"/>
    <property type="match status" value="1"/>
</dbReference>
<evidence type="ECO:0000313" key="5">
    <source>
        <dbReference type="Proteomes" id="UP000664132"/>
    </source>
</evidence>
<dbReference type="InterPro" id="IPR036380">
    <property type="entry name" value="Isochorismatase-like_sf"/>
</dbReference>
<dbReference type="AlphaFoldDB" id="A0A8H7W2W0"/>
<proteinExistence type="inferred from homology"/>
<dbReference type="InterPro" id="IPR000868">
    <property type="entry name" value="Isochorismatase-like_dom"/>
</dbReference>
<sequence>MSPNTAPPCTIKPITSTSALIIIDMQNEFISPSGNFPISPAIRPSLLANLATLIPRFRAKGGHIIWIQAIYANRTSEPAIMAAQSKGPDVVGSNAWLVAATHVYHIPCCEAGTLGADIYPEILALAKPDDAVVVKQGYSAFWGGNKGLEAVLEEKGVQDAYFCGVASGTCVLATICDMVKRGMVEVHAVPDCMGWRRENTHVEALRRFEELGVDIVMSNLI</sequence>
<gene>
    <name evidence="4" type="ORF">IFR04_011115</name>
</gene>
<dbReference type="Proteomes" id="UP000664132">
    <property type="component" value="Unassembled WGS sequence"/>
</dbReference>
<comment type="similarity">
    <text evidence="1">Belongs to the isochorismatase family.</text>
</comment>
<keyword evidence="2" id="KW-0378">Hydrolase</keyword>
<evidence type="ECO:0000313" key="4">
    <source>
        <dbReference type="EMBL" id="KAG4415751.1"/>
    </source>
</evidence>
<evidence type="ECO:0000256" key="2">
    <source>
        <dbReference type="ARBA" id="ARBA00022801"/>
    </source>
</evidence>
<dbReference type="CDD" id="cd00431">
    <property type="entry name" value="cysteine_hydrolases"/>
    <property type="match status" value="1"/>
</dbReference>
<organism evidence="4 5">
    <name type="scientific">Cadophora malorum</name>
    <dbReference type="NCBI Taxonomy" id="108018"/>
    <lineage>
        <taxon>Eukaryota</taxon>
        <taxon>Fungi</taxon>
        <taxon>Dikarya</taxon>
        <taxon>Ascomycota</taxon>
        <taxon>Pezizomycotina</taxon>
        <taxon>Leotiomycetes</taxon>
        <taxon>Helotiales</taxon>
        <taxon>Ploettnerulaceae</taxon>
        <taxon>Cadophora</taxon>
    </lineage>
</organism>
<evidence type="ECO:0000259" key="3">
    <source>
        <dbReference type="Pfam" id="PF00857"/>
    </source>
</evidence>
<dbReference type="SUPFAM" id="SSF52499">
    <property type="entry name" value="Isochorismatase-like hydrolases"/>
    <property type="match status" value="1"/>
</dbReference>